<feature type="compositionally biased region" description="Polar residues" evidence="1">
    <location>
        <begin position="80"/>
        <end position="91"/>
    </location>
</feature>
<feature type="compositionally biased region" description="Polar residues" evidence="1">
    <location>
        <begin position="225"/>
        <end position="237"/>
    </location>
</feature>
<dbReference type="Proteomes" id="UP001155660">
    <property type="component" value="Chromosome A25"/>
</dbReference>
<evidence type="ECO:0000313" key="2">
    <source>
        <dbReference type="RefSeq" id="XP_042571876.1"/>
    </source>
</evidence>
<feature type="compositionally biased region" description="Low complexity" evidence="1">
    <location>
        <begin position="56"/>
        <end position="79"/>
    </location>
</feature>
<dbReference type="PANTHER" id="PTHR19446">
    <property type="entry name" value="REVERSE TRANSCRIPTASES"/>
    <property type="match status" value="1"/>
</dbReference>
<dbReference type="RefSeq" id="XP_042571876.1">
    <property type="nucleotide sequence ID" value="XM_042715942.1"/>
</dbReference>
<feature type="region of interest" description="Disordered" evidence="1">
    <location>
        <begin position="1"/>
        <end position="30"/>
    </location>
</feature>
<dbReference type="KEGG" id="ccar:122135702"/>
<feature type="region of interest" description="Disordered" evidence="1">
    <location>
        <begin position="209"/>
        <end position="273"/>
    </location>
</feature>
<proteinExistence type="predicted"/>
<gene>
    <name evidence="2" type="primary">LOC122135702</name>
</gene>
<dbReference type="OrthoDB" id="447743at2759"/>
<protein>
    <submittedName>
        <fullName evidence="2">Uncharacterized protein LOC122135702</fullName>
    </submittedName>
</protein>
<reference evidence="2" key="1">
    <citation type="submission" date="2025-08" db="UniProtKB">
        <authorList>
            <consortium name="RefSeq"/>
        </authorList>
    </citation>
    <scope>IDENTIFICATION</scope>
    <source>
        <tissue evidence="2">Muscle</tissue>
    </source>
</reference>
<organism evidence="2">
    <name type="scientific">Cyprinus carpio</name>
    <name type="common">Common carp</name>
    <dbReference type="NCBI Taxonomy" id="7962"/>
    <lineage>
        <taxon>Eukaryota</taxon>
        <taxon>Metazoa</taxon>
        <taxon>Chordata</taxon>
        <taxon>Craniata</taxon>
        <taxon>Vertebrata</taxon>
        <taxon>Euteleostomi</taxon>
        <taxon>Actinopterygii</taxon>
        <taxon>Neopterygii</taxon>
        <taxon>Teleostei</taxon>
        <taxon>Ostariophysi</taxon>
        <taxon>Cypriniformes</taxon>
        <taxon>Cyprinidae</taxon>
        <taxon>Cyprininae</taxon>
        <taxon>Cyprinus</taxon>
    </lineage>
</organism>
<dbReference type="GeneID" id="122135702"/>
<name>A0A9Q9VVD2_CYPCA</name>
<sequence length="953" mass="107533">MAELREPAKRSHLGKLIHSPSATTDISSLDPRLEAEQAAEINADQLAALHNRSATSPCSLPSSSSPLSSSLPLTSSMPLQATSHPRSSSPQLAAPEQPLIGVPLPAARSVCHSPAALLPRRFTSTRSAQCLRATCSVDCASALPPAFAEVCIKRANFAALFQMLHHSWGSCADDGHDECVRCLGKSHAEAPAMQYFCPSACLRLPELPQVSADSGQPGEREERQGQVSDHSTQNLQGHNEGVSIPSNTNNLSDDKQHQDRQASQETGQQVRAIEGEEKRKKLVLWPTATAIKDWESFDGEIDQVLESVLADDIGRKNKGNVHYYLEDGNIQQRDRRRQEKERVKFTKNPFKYLSGLLGVKRSGMLKAPKEEVEEHLRKVHSDPRREEELDLEGKLCSPEEPTFSFENGEPRWQEVNDFIQKVRGRSAPGSNGIPYRVYKNCERLRRRLWRLLKVVWRKNHLPDSFFIAEGRLKRLTQFLINNKYIDTSVQKGGVPGVPGCIEHNSVISKIIEDAKRNQGDLSVLWLDLTNAYGTVPHKLVDHTLRHSEPITSPRRCGCYNYFGNFKMHFTSGDFTTNWQSLEVEIVTGCTISVILFLSSDEPPPHVAQVQGQSRRADLVELTTAARMELKPSKSRSLVLKQGHVQDRFCFKIGEDTIPTVTEKTVKSLGRWYRGDLTGKASVKEMINLAEEWLKALEKSGLPGKYKVWGYQHGILPRLLWPLLVYHVPLTSVETLERRINNFFRRWLSVPKSFCSIGLYSSGSKLQLPITSVMEEFKTAKVRLAMMLHDSNDQAVRQAIIVVKTGRKWKASGVLREAEERLQHGDIMGMVTLGRLVLGVITRASWKEARAKDRKGMVQKEIRAVEEESRQARAVAMKQQGSWTRWESVRGRSLCWKDIWNMEGHRIKFLLSSVYDVLPTPTNLQRWRLTELLPVRCARDWQTWSTFCHLVGQA</sequence>
<feature type="region of interest" description="Disordered" evidence="1">
    <location>
        <begin position="54"/>
        <end position="94"/>
    </location>
</feature>
<dbReference type="AlphaFoldDB" id="A0A9Q9VVD2"/>
<accession>A0A9Q9VVD2</accession>
<evidence type="ECO:0000256" key="1">
    <source>
        <dbReference type="SAM" id="MobiDB-lite"/>
    </source>
</evidence>
<feature type="compositionally biased region" description="Basic and acidic residues" evidence="1">
    <location>
        <begin position="252"/>
        <end position="262"/>
    </location>
</feature>